<gene>
    <name evidence="1" type="ORF">M0L44_08850</name>
</gene>
<name>A0ABT1BKS2_9BURK</name>
<proteinExistence type="predicted"/>
<dbReference type="EMBL" id="JAMXMC010000004">
    <property type="protein sequence ID" value="MCO5976815.1"/>
    <property type="molecule type" value="Genomic_DNA"/>
</dbReference>
<evidence type="ECO:0000313" key="1">
    <source>
        <dbReference type="EMBL" id="MCO5976815.1"/>
    </source>
</evidence>
<comment type="caution">
    <text evidence="1">The sequence shown here is derived from an EMBL/GenBank/DDBJ whole genome shotgun (WGS) entry which is preliminary data.</text>
</comment>
<organism evidence="1 2">
    <name type="scientific">Ideonella oryzae</name>
    <dbReference type="NCBI Taxonomy" id="2937441"/>
    <lineage>
        <taxon>Bacteria</taxon>
        <taxon>Pseudomonadati</taxon>
        <taxon>Pseudomonadota</taxon>
        <taxon>Betaproteobacteria</taxon>
        <taxon>Burkholderiales</taxon>
        <taxon>Sphaerotilaceae</taxon>
        <taxon>Ideonella</taxon>
    </lineage>
</organism>
<sequence>MLQAQGPTDQIIFDFSKTSTVEPFGMLVIASELERFVTNHPEAKISCRNFEHMTYAGHMGFFKSFGLDFGREPGEAQGSRSYIPVTHFRTEALQREAAITGRDVGDEVESQSKRLAETLLGTDQGDVFETLSYSVREIMRNVVEHANVDRFSICAQYWPTKGRAEVAILDRGIGLSESLKANPHIDASTDKSAINYALMPAVSGKAFKGARRLGKVCTTRNPAWWCAETMGM</sequence>
<evidence type="ECO:0008006" key="3">
    <source>
        <dbReference type="Google" id="ProtNLM"/>
    </source>
</evidence>
<dbReference type="RefSeq" id="WP_252769283.1">
    <property type="nucleotide sequence ID" value="NZ_JAMXMC010000004.1"/>
</dbReference>
<evidence type="ECO:0000313" key="2">
    <source>
        <dbReference type="Proteomes" id="UP001204851"/>
    </source>
</evidence>
<protein>
    <recommendedName>
        <fullName evidence="3">Histidine kinase/HSP90-like ATPase domain-containing protein</fullName>
    </recommendedName>
</protein>
<dbReference type="Proteomes" id="UP001204851">
    <property type="component" value="Unassembled WGS sequence"/>
</dbReference>
<keyword evidence="2" id="KW-1185">Reference proteome</keyword>
<accession>A0ABT1BKS2</accession>
<reference evidence="1 2" key="1">
    <citation type="submission" date="2022-06" db="EMBL/GenBank/DDBJ databases">
        <title>Ideonella sp. NS12-5 Genome sequencing and assembly.</title>
        <authorList>
            <person name="Jung Y."/>
        </authorList>
    </citation>
    <scope>NUCLEOTIDE SEQUENCE [LARGE SCALE GENOMIC DNA]</scope>
    <source>
        <strain evidence="1 2">NS12-5</strain>
    </source>
</reference>